<dbReference type="GO" id="GO:0005789">
    <property type="term" value="C:endoplasmic reticulum membrane"/>
    <property type="evidence" value="ECO:0007669"/>
    <property type="project" value="UniProtKB-SubCell"/>
</dbReference>
<dbReference type="FunFam" id="2.60.120.620:FF:000029">
    <property type="entry name" value="Probable prolyl 4-hydroxylase 12"/>
    <property type="match status" value="1"/>
</dbReference>
<evidence type="ECO:0000256" key="15">
    <source>
        <dbReference type="SAM" id="SignalP"/>
    </source>
</evidence>
<comment type="similarity">
    <text evidence="3">Belongs to the P4HA family.</text>
</comment>
<protein>
    <recommendedName>
        <fullName evidence="4">procollagen-proline 4-dioxygenase</fullName>
        <ecNumber evidence="4">1.14.11.2</ecNumber>
    </recommendedName>
</protein>
<feature type="chain" id="PRO_5025466307" description="procollagen-proline 4-dioxygenase" evidence="15">
    <location>
        <begin position="22"/>
        <end position="316"/>
    </location>
</feature>
<dbReference type="Proteomes" id="UP000516437">
    <property type="component" value="Chromosome 7"/>
</dbReference>
<dbReference type="GO" id="GO:0031418">
    <property type="term" value="F:L-ascorbic acid binding"/>
    <property type="evidence" value="ECO:0007669"/>
    <property type="project" value="InterPro"/>
</dbReference>
<evidence type="ECO:0000256" key="11">
    <source>
        <dbReference type="ARBA" id="ARBA00023002"/>
    </source>
</evidence>
<evidence type="ECO:0000313" key="18">
    <source>
        <dbReference type="Proteomes" id="UP000516437"/>
    </source>
</evidence>
<dbReference type="OrthoDB" id="420380at2759"/>
<name>A0A6A1UWN1_9ROSI</name>
<dbReference type="InterPro" id="IPR006620">
    <property type="entry name" value="Pro_4_hyd_alph"/>
</dbReference>
<dbReference type="PROSITE" id="PS51670">
    <property type="entry name" value="SHKT"/>
    <property type="match status" value="1"/>
</dbReference>
<dbReference type="InterPro" id="IPR045054">
    <property type="entry name" value="P4HA-like"/>
</dbReference>
<feature type="domain" description="ShKT" evidence="16">
    <location>
        <begin position="276"/>
        <end position="316"/>
    </location>
</feature>
<evidence type="ECO:0000256" key="2">
    <source>
        <dbReference type="ARBA" id="ARBA00004648"/>
    </source>
</evidence>
<keyword evidence="8" id="KW-0223">Dioxygenase</keyword>
<dbReference type="PANTHER" id="PTHR10869">
    <property type="entry name" value="PROLYL 4-HYDROXYLASE ALPHA SUBUNIT"/>
    <property type="match status" value="1"/>
</dbReference>
<comment type="caution">
    <text evidence="17">The sequence shown here is derived from an EMBL/GenBank/DDBJ whole genome shotgun (WGS) entry which is preliminary data.</text>
</comment>
<keyword evidence="12" id="KW-0408">Iron</keyword>
<evidence type="ECO:0000256" key="12">
    <source>
        <dbReference type="ARBA" id="ARBA00023004"/>
    </source>
</evidence>
<evidence type="ECO:0000256" key="4">
    <source>
        <dbReference type="ARBA" id="ARBA00012269"/>
    </source>
</evidence>
<evidence type="ECO:0000256" key="3">
    <source>
        <dbReference type="ARBA" id="ARBA00006511"/>
    </source>
</evidence>
<dbReference type="SMART" id="SM00702">
    <property type="entry name" value="P4Hc"/>
    <property type="match status" value="1"/>
</dbReference>
<keyword evidence="13" id="KW-0472">Membrane</keyword>
<evidence type="ECO:0000256" key="10">
    <source>
        <dbReference type="ARBA" id="ARBA00022989"/>
    </source>
</evidence>
<evidence type="ECO:0000259" key="16">
    <source>
        <dbReference type="PROSITE" id="PS51670"/>
    </source>
</evidence>
<dbReference type="Pfam" id="PF01549">
    <property type="entry name" value="ShK"/>
    <property type="match status" value="1"/>
</dbReference>
<evidence type="ECO:0000256" key="14">
    <source>
        <dbReference type="ARBA" id="ARBA00049169"/>
    </source>
</evidence>
<dbReference type="EC" id="1.14.11.2" evidence="4"/>
<reference evidence="17 18" key="1">
    <citation type="journal article" date="2019" name="Plant Biotechnol. J.">
        <title>The red bayberry genome and genetic basis of sex determination.</title>
        <authorList>
            <person name="Jia H.M."/>
            <person name="Jia H.J."/>
            <person name="Cai Q.L."/>
            <person name="Wang Y."/>
            <person name="Zhao H.B."/>
            <person name="Yang W.F."/>
            <person name="Wang G.Y."/>
            <person name="Li Y.H."/>
            <person name="Zhan D.L."/>
            <person name="Shen Y.T."/>
            <person name="Niu Q.F."/>
            <person name="Chang L."/>
            <person name="Qiu J."/>
            <person name="Zhao L."/>
            <person name="Xie H.B."/>
            <person name="Fu W.Y."/>
            <person name="Jin J."/>
            <person name="Li X.W."/>
            <person name="Jiao Y."/>
            <person name="Zhou C.C."/>
            <person name="Tu T."/>
            <person name="Chai C.Y."/>
            <person name="Gao J.L."/>
            <person name="Fan L.J."/>
            <person name="van de Weg E."/>
            <person name="Wang J.Y."/>
            <person name="Gao Z.S."/>
        </authorList>
    </citation>
    <scope>NUCLEOTIDE SEQUENCE [LARGE SCALE GENOMIC DNA]</scope>
    <source>
        <tissue evidence="17">Leaves</tissue>
    </source>
</reference>
<keyword evidence="5" id="KW-0812">Transmembrane</keyword>
<dbReference type="InterPro" id="IPR003582">
    <property type="entry name" value="ShKT_dom"/>
</dbReference>
<keyword evidence="9" id="KW-0735">Signal-anchor</keyword>
<proteinExistence type="inferred from homology"/>
<keyword evidence="10" id="KW-1133">Transmembrane helix</keyword>
<accession>A0A6A1UWN1</accession>
<evidence type="ECO:0000256" key="5">
    <source>
        <dbReference type="ARBA" id="ARBA00022692"/>
    </source>
</evidence>
<evidence type="ECO:0000313" key="17">
    <source>
        <dbReference type="EMBL" id="KAB1204844.1"/>
    </source>
</evidence>
<dbReference type="Gene3D" id="2.60.120.620">
    <property type="entry name" value="q2cbj1_9rhob like domain"/>
    <property type="match status" value="1"/>
</dbReference>
<organism evidence="17 18">
    <name type="scientific">Morella rubra</name>
    <name type="common">Chinese bayberry</name>
    <dbReference type="NCBI Taxonomy" id="262757"/>
    <lineage>
        <taxon>Eukaryota</taxon>
        <taxon>Viridiplantae</taxon>
        <taxon>Streptophyta</taxon>
        <taxon>Embryophyta</taxon>
        <taxon>Tracheophyta</taxon>
        <taxon>Spermatophyta</taxon>
        <taxon>Magnoliopsida</taxon>
        <taxon>eudicotyledons</taxon>
        <taxon>Gunneridae</taxon>
        <taxon>Pentapetalae</taxon>
        <taxon>rosids</taxon>
        <taxon>fabids</taxon>
        <taxon>Fagales</taxon>
        <taxon>Myricaceae</taxon>
        <taxon>Morella</taxon>
    </lineage>
</organism>
<keyword evidence="7" id="KW-0256">Endoplasmic reticulum</keyword>
<evidence type="ECO:0000256" key="1">
    <source>
        <dbReference type="ARBA" id="ARBA00001961"/>
    </source>
</evidence>
<keyword evidence="15" id="KW-0732">Signal</keyword>
<feature type="signal peptide" evidence="15">
    <location>
        <begin position="1"/>
        <end position="21"/>
    </location>
</feature>
<dbReference type="PANTHER" id="PTHR10869:SF102">
    <property type="entry name" value="PROLYL 4-HYDROXYLASE 12-RELATED"/>
    <property type="match status" value="1"/>
</dbReference>
<dbReference type="GO" id="GO:0005506">
    <property type="term" value="F:iron ion binding"/>
    <property type="evidence" value="ECO:0007669"/>
    <property type="project" value="InterPro"/>
</dbReference>
<keyword evidence="11" id="KW-0560">Oxidoreductase</keyword>
<sequence>MASLFSVLLLVFASSVPSCFAESIQKELRNEEANRETLVKLGRSADSNRIDPSRVVQLSSQPRVFLYMGFLSDKECDHLISLAYGVKEKVLGSEDNSVHVVTNRLLSSSEIALNIEDDVVTRIEERVSAWTFLPKENSRPLQVMHCGLEEVGQHYEYFVNRSTLELTQPLMAIVVLYLSNASQGGEILFPESELHQQTSKIWSDCPSHSSVRRPIKGNAILFFSLHPNASPDKSSYHARCPILKGEMWYATKFFYIRSRSREKETSESDGSDGAGCTDEDENCPRWAAFGECQRNPVFMIGSPDYYGTCRRSCNAC</sequence>
<keyword evidence="18" id="KW-1185">Reference proteome</keyword>
<dbReference type="EMBL" id="RXIC02000025">
    <property type="protein sequence ID" value="KAB1204844.1"/>
    <property type="molecule type" value="Genomic_DNA"/>
</dbReference>
<dbReference type="GO" id="GO:0004656">
    <property type="term" value="F:procollagen-proline 4-dioxygenase activity"/>
    <property type="evidence" value="ECO:0007669"/>
    <property type="project" value="UniProtKB-EC"/>
</dbReference>
<gene>
    <name evidence="17" type="ORF">CJ030_MR7G015323</name>
</gene>
<comment type="cofactor">
    <cofactor evidence="1">
        <name>L-ascorbate</name>
        <dbReference type="ChEBI" id="CHEBI:38290"/>
    </cofactor>
</comment>
<evidence type="ECO:0000256" key="13">
    <source>
        <dbReference type="ARBA" id="ARBA00023136"/>
    </source>
</evidence>
<dbReference type="SMART" id="SM00254">
    <property type="entry name" value="ShKT"/>
    <property type="match status" value="1"/>
</dbReference>
<evidence type="ECO:0000256" key="7">
    <source>
        <dbReference type="ARBA" id="ARBA00022824"/>
    </source>
</evidence>
<comment type="subcellular location">
    <subcellularLocation>
        <location evidence="2">Endoplasmic reticulum membrane</location>
        <topology evidence="2">Single-pass type II membrane protein</topology>
    </subcellularLocation>
</comment>
<dbReference type="AlphaFoldDB" id="A0A6A1UWN1"/>
<keyword evidence="6" id="KW-0479">Metal-binding</keyword>
<comment type="catalytic activity">
    <reaction evidence="14">
        <text>L-prolyl-[collagen] + 2-oxoglutarate + O2 = trans-4-hydroxy-L-prolyl-[collagen] + succinate + CO2</text>
        <dbReference type="Rhea" id="RHEA:18945"/>
        <dbReference type="Rhea" id="RHEA-COMP:11676"/>
        <dbReference type="Rhea" id="RHEA-COMP:11680"/>
        <dbReference type="ChEBI" id="CHEBI:15379"/>
        <dbReference type="ChEBI" id="CHEBI:16526"/>
        <dbReference type="ChEBI" id="CHEBI:16810"/>
        <dbReference type="ChEBI" id="CHEBI:30031"/>
        <dbReference type="ChEBI" id="CHEBI:50342"/>
        <dbReference type="ChEBI" id="CHEBI:61965"/>
        <dbReference type="EC" id="1.14.11.2"/>
    </reaction>
</comment>
<evidence type="ECO:0000256" key="9">
    <source>
        <dbReference type="ARBA" id="ARBA00022968"/>
    </source>
</evidence>
<evidence type="ECO:0000256" key="8">
    <source>
        <dbReference type="ARBA" id="ARBA00022964"/>
    </source>
</evidence>
<evidence type="ECO:0000256" key="6">
    <source>
        <dbReference type="ARBA" id="ARBA00022723"/>
    </source>
</evidence>